<dbReference type="GO" id="GO:0004888">
    <property type="term" value="F:transmembrane signaling receptor activity"/>
    <property type="evidence" value="ECO:0007669"/>
    <property type="project" value="InterPro"/>
</dbReference>
<keyword evidence="2" id="KW-0997">Cell inner membrane</keyword>
<dbReference type="Gene3D" id="3.30.450.20">
    <property type="entry name" value="PAS domain"/>
    <property type="match status" value="2"/>
</dbReference>
<accession>A0A0U3EFN4</accession>
<dbReference type="PROSITE" id="PS50113">
    <property type="entry name" value="PAC"/>
    <property type="match status" value="1"/>
</dbReference>
<dbReference type="InterPro" id="IPR013656">
    <property type="entry name" value="PAS_4"/>
</dbReference>
<dbReference type="Proteomes" id="UP000064921">
    <property type="component" value="Chromosome"/>
</dbReference>
<dbReference type="InterPro" id="IPR000727">
    <property type="entry name" value="T_SNARE_dom"/>
</dbReference>
<dbReference type="InterPro" id="IPR001610">
    <property type="entry name" value="PAC"/>
</dbReference>
<evidence type="ECO:0000259" key="7">
    <source>
        <dbReference type="PROSITE" id="PS50111"/>
    </source>
</evidence>
<dbReference type="InterPro" id="IPR004089">
    <property type="entry name" value="MCPsignal_dom"/>
</dbReference>
<keyword evidence="3 5" id="KW-0807">Transducer</keyword>
<dbReference type="InterPro" id="IPR000014">
    <property type="entry name" value="PAS"/>
</dbReference>
<evidence type="ECO:0000256" key="6">
    <source>
        <dbReference type="SAM" id="MobiDB-lite"/>
    </source>
</evidence>
<comment type="subcellular location">
    <subcellularLocation>
        <location evidence="1">Cell inner membrane</location>
        <topology evidence="1">Multi-pass membrane protein</topology>
    </subcellularLocation>
</comment>
<dbReference type="eggNOG" id="COG0840">
    <property type="taxonomic scope" value="Bacteria"/>
</dbReference>
<dbReference type="SMART" id="SM00283">
    <property type="entry name" value="MA"/>
    <property type="match status" value="1"/>
</dbReference>
<proteinExistence type="inferred from homology"/>
<dbReference type="Pfam" id="PF08448">
    <property type="entry name" value="PAS_4"/>
    <property type="match status" value="2"/>
</dbReference>
<feature type="domain" description="PAC" evidence="9">
    <location>
        <begin position="80"/>
        <end position="132"/>
    </location>
</feature>
<gene>
    <name evidence="11" type="ORF">APZ00_23180</name>
</gene>
<dbReference type="KEGG" id="pphr:APZ00_23180"/>
<name>A0A0U3EFN4_9HYPH</name>
<dbReference type="SUPFAM" id="SSF55785">
    <property type="entry name" value="PYP-like sensor domain (PAS domain)"/>
    <property type="match status" value="2"/>
</dbReference>
<dbReference type="GO" id="GO:0006935">
    <property type="term" value="P:chemotaxis"/>
    <property type="evidence" value="ECO:0007669"/>
    <property type="project" value="InterPro"/>
</dbReference>
<dbReference type="AlphaFoldDB" id="A0A0U3EFN4"/>
<evidence type="ECO:0000256" key="2">
    <source>
        <dbReference type="ARBA" id="ARBA00022519"/>
    </source>
</evidence>
<keyword evidence="2" id="KW-1003">Cell membrane</keyword>
<dbReference type="STRING" id="121719.APZ00_23180"/>
<dbReference type="CDD" id="cd00130">
    <property type="entry name" value="PAS"/>
    <property type="match status" value="2"/>
</dbReference>
<evidence type="ECO:0000256" key="1">
    <source>
        <dbReference type="ARBA" id="ARBA00004429"/>
    </source>
</evidence>
<dbReference type="Pfam" id="PF00015">
    <property type="entry name" value="MCPsignal"/>
    <property type="match status" value="1"/>
</dbReference>
<organism evidence="11 12">
    <name type="scientific">Pannonibacter phragmitetus</name>
    <dbReference type="NCBI Taxonomy" id="121719"/>
    <lineage>
        <taxon>Bacteria</taxon>
        <taxon>Pseudomonadati</taxon>
        <taxon>Pseudomonadota</taxon>
        <taxon>Alphaproteobacteria</taxon>
        <taxon>Hyphomicrobiales</taxon>
        <taxon>Stappiaceae</taxon>
        <taxon>Pannonibacter</taxon>
    </lineage>
</organism>
<evidence type="ECO:0000259" key="9">
    <source>
        <dbReference type="PROSITE" id="PS50113"/>
    </source>
</evidence>
<sequence length="491" mass="52888">MFTHISLSKSKLDAIGRSQAIIEFDTEGRIVTANQNFLDVLGYTLAEITGKHHSMFVPAEEVNTPAYKEFWRDLVAGKWSSREFRRIAKGGRDVWIQASYNPIIGRGGRVTGVIKVAADITAAKRNALETASKLSAINRSNAIIEFEPDGTIVEANENFLKTVGYRLDEIKGRHHSMFMPPEGVKSADYRAFWENLRQGKFQAGDFHRLGKGGVDVYIAASYNPVFDEAGRVVKVIKFAVDRTESVRQRMAREEIQRQIVAELANIAGEVDIANEQIREVSAASTNTSDNVQTVAAASEELVASIAEISRQVNQASGISAQAAEEAAQSRQIMEGLNANSQKIGEVLELIEAIAGQTNLLALNATIEAARAGEAGKGFAVVASEVKNLASQTSKATEDIAAQIASVQSSADRAGEAIGSILATIESIRTISSTIAAAVEEQTAVTRDISHNMQAASTGVQSITSSMGDISNSSERIAQATSEVREMSRRIA</sequence>
<feature type="domain" description="PAS" evidence="8">
    <location>
        <begin position="140"/>
        <end position="180"/>
    </location>
</feature>
<evidence type="ECO:0000313" key="11">
    <source>
        <dbReference type="EMBL" id="ALV30337.1"/>
    </source>
</evidence>
<feature type="domain" description="T-SNARE coiled-coil homology" evidence="10">
    <location>
        <begin position="407"/>
        <end position="469"/>
    </location>
</feature>
<dbReference type="SMART" id="SM00091">
    <property type="entry name" value="PAS"/>
    <property type="match status" value="2"/>
</dbReference>
<protein>
    <submittedName>
        <fullName evidence="11">Chemotaxis protein</fullName>
    </submittedName>
</protein>
<keyword evidence="2" id="KW-0472">Membrane</keyword>
<dbReference type="PRINTS" id="PR00260">
    <property type="entry name" value="CHEMTRNSDUCR"/>
</dbReference>
<feature type="compositionally biased region" description="Polar residues" evidence="6">
    <location>
        <begin position="463"/>
        <end position="481"/>
    </location>
</feature>
<evidence type="ECO:0000313" key="12">
    <source>
        <dbReference type="Proteomes" id="UP000064921"/>
    </source>
</evidence>
<feature type="region of interest" description="Disordered" evidence="6">
    <location>
        <begin position="463"/>
        <end position="491"/>
    </location>
</feature>
<evidence type="ECO:0000256" key="3">
    <source>
        <dbReference type="ARBA" id="ARBA00023224"/>
    </source>
</evidence>
<keyword evidence="12" id="KW-1185">Reference proteome</keyword>
<dbReference type="SMART" id="SM00086">
    <property type="entry name" value="PAC"/>
    <property type="match status" value="2"/>
</dbReference>
<feature type="domain" description="PAS" evidence="8">
    <location>
        <begin position="21"/>
        <end position="51"/>
    </location>
</feature>
<dbReference type="InterPro" id="IPR004090">
    <property type="entry name" value="Chemotax_Me-accpt_rcpt"/>
</dbReference>
<evidence type="ECO:0000256" key="4">
    <source>
        <dbReference type="ARBA" id="ARBA00029447"/>
    </source>
</evidence>
<dbReference type="PROSITE" id="PS50192">
    <property type="entry name" value="T_SNARE"/>
    <property type="match status" value="1"/>
</dbReference>
<dbReference type="PANTHER" id="PTHR32089:SF112">
    <property type="entry name" value="LYSOZYME-LIKE PROTEIN-RELATED"/>
    <property type="match status" value="1"/>
</dbReference>
<feature type="compositionally biased region" description="Basic and acidic residues" evidence="6">
    <location>
        <begin position="482"/>
        <end position="491"/>
    </location>
</feature>
<dbReference type="PANTHER" id="PTHR32089">
    <property type="entry name" value="METHYL-ACCEPTING CHEMOTAXIS PROTEIN MCPB"/>
    <property type="match status" value="1"/>
</dbReference>
<dbReference type="GO" id="GO:0007165">
    <property type="term" value="P:signal transduction"/>
    <property type="evidence" value="ECO:0007669"/>
    <property type="project" value="UniProtKB-KW"/>
</dbReference>
<feature type="domain" description="Methyl-accepting transducer" evidence="7">
    <location>
        <begin position="255"/>
        <end position="477"/>
    </location>
</feature>
<dbReference type="RefSeq" id="WP_058900902.1">
    <property type="nucleotide sequence ID" value="NZ_CP013068.1"/>
</dbReference>
<dbReference type="Gene3D" id="1.10.287.950">
    <property type="entry name" value="Methyl-accepting chemotaxis protein"/>
    <property type="match status" value="1"/>
</dbReference>
<comment type="similarity">
    <text evidence="4">Belongs to the methyl-accepting chemotaxis (MCP) protein family.</text>
</comment>
<dbReference type="InterPro" id="IPR035965">
    <property type="entry name" value="PAS-like_dom_sf"/>
</dbReference>
<evidence type="ECO:0000259" key="10">
    <source>
        <dbReference type="PROSITE" id="PS50192"/>
    </source>
</evidence>
<dbReference type="GO" id="GO:0005886">
    <property type="term" value="C:plasma membrane"/>
    <property type="evidence" value="ECO:0007669"/>
    <property type="project" value="UniProtKB-SubCell"/>
</dbReference>
<evidence type="ECO:0000259" key="8">
    <source>
        <dbReference type="PROSITE" id="PS50112"/>
    </source>
</evidence>
<dbReference type="InterPro" id="IPR000700">
    <property type="entry name" value="PAS-assoc_C"/>
</dbReference>
<evidence type="ECO:0000256" key="5">
    <source>
        <dbReference type="PROSITE-ProRule" id="PRU00284"/>
    </source>
</evidence>
<dbReference type="PROSITE" id="PS50111">
    <property type="entry name" value="CHEMOTAXIS_TRANSDUC_2"/>
    <property type="match status" value="1"/>
</dbReference>
<dbReference type="PROSITE" id="PS50112">
    <property type="entry name" value="PAS"/>
    <property type="match status" value="2"/>
</dbReference>
<dbReference type="SUPFAM" id="SSF58104">
    <property type="entry name" value="Methyl-accepting chemotaxis protein (MCP) signaling domain"/>
    <property type="match status" value="1"/>
</dbReference>
<reference evidence="11 12" key="1">
    <citation type="submission" date="2015-10" db="EMBL/GenBank/DDBJ databases">
        <title>The world's first case of liver abscess caused by Pannonibacter phragmitetus.</title>
        <authorList>
            <person name="Ming D."/>
            <person name="Wang M."/>
            <person name="Zhou Y."/>
            <person name="Jiang T."/>
            <person name="Hu S."/>
        </authorList>
    </citation>
    <scope>NUCLEOTIDE SEQUENCE [LARGE SCALE GENOMIC DNA]</scope>
    <source>
        <strain evidence="11 12">31801</strain>
    </source>
</reference>
<dbReference type="NCBIfam" id="TIGR00229">
    <property type="entry name" value="sensory_box"/>
    <property type="match status" value="2"/>
</dbReference>
<dbReference type="EMBL" id="CP013068">
    <property type="protein sequence ID" value="ALV30337.1"/>
    <property type="molecule type" value="Genomic_DNA"/>
</dbReference>